<evidence type="ECO:0000313" key="3">
    <source>
        <dbReference type="EMBL" id="HIW70003.1"/>
    </source>
</evidence>
<evidence type="ECO:0000256" key="1">
    <source>
        <dbReference type="SAM" id="Phobius"/>
    </source>
</evidence>
<dbReference type="AlphaFoldDB" id="A0A9D1U2P5"/>
<dbReference type="PANTHER" id="PTHR43031">
    <property type="entry name" value="FAD-DEPENDENT OXIDOREDUCTASE"/>
    <property type="match status" value="1"/>
</dbReference>
<protein>
    <submittedName>
        <fullName evidence="3">Rhodanese-like domain-containing protein</fullName>
    </submittedName>
</protein>
<comment type="caution">
    <text evidence="3">The sequence shown here is derived from an EMBL/GenBank/DDBJ whole genome shotgun (WGS) entry which is preliminary data.</text>
</comment>
<dbReference type="SUPFAM" id="SSF52821">
    <property type="entry name" value="Rhodanese/Cell cycle control phosphatase"/>
    <property type="match status" value="1"/>
</dbReference>
<dbReference type="PROSITE" id="PS50206">
    <property type="entry name" value="RHODANESE_3"/>
    <property type="match status" value="1"/>
</dbReference>
<proteinExistence type="predicted"/>
<sequence>MFLGSATSVFINICWVIIAFGVVWGVTWLVNRYRMHHYATVLKEDEFQAGMRKAQVIDVRSASDFKKGHILGARNLPYAFLRSQYGEIRADLPVYLYDAGTSVAAQAAKFLSKKGFQKLYILDGGFLNWQGKTKKDKYAY</sequence>
<dbReference type="EMBL" id="DXGK01000024">
    <property type="protein sequence ID" value="HIW70003.1"/>
    <property type="molecule type" value="Genomic_DNA"/>
</dbReference>
<dbReference type="Gene3D" id="3.40.250.10">
    <property type="entry name" value="Rhodanese-like domain"/>
    <property type="match status" value="1"/>
</dbReference>
<dbReference type="InterPro" id="IPR036873">
    <property type="entry name" value="Rhodanese-like_dom_sf"/>
</dbReference>
<name>A0A9D1U2P5_9LACO</name>
<keyword evidence="1" id="KW-0472">Membrane</keyword>
<gene>
    <name evidence="3" type="ORF">H9876_01280</name>
</gene>
<dbReference type="CDD" id="cd00158">
    <property type="entry name" value="RHOD"/>
    <property type="match status" value="1"/>
</dbReference>
<feature type="domain" description="Rhodanese" evidence="2">
    <location>
        <begin position="50"/>
        <end position="134"/>
    </location>
</feature>
<reference evidence="3" key="2">
    <citation type="submission" date="2021-04" db="EMBL/GenBank/DDBJ databases">
        <authorList>
            <person name="Gilroy R."/>
        </authorList>
    </citation>
    <scope>NUCLEOTIDE SEQUENCE</scope>
    <source>
        <strain evidence="3">ChiHejej3B27-2180</strain>
    </source>
</reference>
<keyword evidence="1" id="KW-0812">Transmembrane</keyword>
<dbReference type="Proteomes" id="UP000886878">
    <property type="component" value="Unassembled WGS sequence"/>
</dbReference>
<keyword evidence="1" id="KW-1133">Transmembrane helix</keyword>
<feature type="transmembrane region" description="Helical" evidence="1">
    <location>
        <begin position="6"/>
        <end position="30"/>
    </location>
</feature>
<accession>A0A9D1U2P5</accession>
<dbReference type="SMART" id="SM00450">
    <property type="entry name" value="RHOD"/>
    <property type="match status" value="1"/>
</dbReference>
<dbReference type="Pfam" id="PF00581">
    <property type="entry name" value="Rhodanese"/>
    <property type="match status" value="1"/>
</dbReference>
<organism evidence="3 4">
    <name type="scientific">Candidatus Limosilactobacillus merdipullorum</name>
    <dbReference type="NCBI Taxonomy" id="2838653"/>
    <lineage>
        <taxon>Bacteria</taxon>
        <taxon>Bacillati</taxon>
        <taxon>Bacillota</taxon>
        <taxon>Bacilli</taxon>
        <taxon>Lactobacillales</taxon>
        <taxon>Lactobacillaceae</taxon>
        <taxon>Limosilactobacillus</taxon>
    </lineage>
</organism>
<evidence type="ECO:0000313" key="4">
    <source>
        <dbReference type="Proteomes" id="UP000886878"/>
    </source>
</evidence>
<evidence type="ECO:0000259" key="2">
    <source>
        <dbReference type="PROSITE" id="PS50206"/>
    </source>
</evidence>
<dbReference type="InterPro" id="IPR050229">
    <property type="entry name" value="GlpE_sulfurtransferase"/>
</dbReference>
<dbReference type="InterPro" id="IPR001763">
    <property type="entry name" value="Rhodanese-like_dom"/>
</dbReference>
<reference evidence="3" key="1">
    <citation type="journal article" date="2021" name="PeerJ">
        <title>Extensive microbial diversity within the chicken gut microbiome revealed by metagenomics and culture.</title>
        <authorList>
            <person name="Gilroy R."/>
            <person name="Ravi A."/>
            <person name="Getino M."/>
            <person name="Pursley I."/>
            <person name="Horton D.L."/>
            <person name="Alikhan N.F."/>
            <person name="Baker D."/>
            <person name="Gharbi K."/>
            <person name="Hall N."/>
            <person name="Watson M."/>
            <person name="Adriaenssens E.M."/>
            <person name="Foster-Nyarko E."/>
            <person name="Jarju S."/>
            <person name="Secka A."/>
            <person name="Antonio M."/>
            <person name="Oren A."/>
            <person name="Chaudhuri R.R."/>
            <person name="La Ragione R."/>
            <person name="Hildebrand F."/>
            <person name="Pallen M.J."/>
        </authorList>
    </citation>
    <scope>NUCLEOTIDE SEQUENCE</scope>
    <source>
        <strain evidence="3">ChiHejej3B27-2180</strain>
    </source>
</reference>
<dbReference type="PANTHER" id="PTHR43031:SF18">
    <property type="entry name" value="RHODANESE-RELATED SULFURTRANSFERASES"/>
    <property type="match status" value="1"/>
</dbReference>